<keyword evidence="1" id="KW-0812">Transmembrane</keyword>
<sequence>MSRSLQVSIFLLAALCLVLPVDAFTTIAPVANVQPLTHFTSTAMPAFEPSSSMDIAAGTLDPTTMLSDFLGGLIGSPAILLVPIGVGLGVATLIAYLIVAYANPVVEDDEM</sequence>
<feature type="transmembrane region" description="Helical" evidence="1">
    <location>
        <begin position="78"/>
        <end position="102"/>
    </location>
</feature>
<evidence type="ECO:0008006" key="5">
    <source>
        <dbReference type="Google" id="ProtNLM"/>
    </source>
</evidence>
<evidence type="ECO:0000256" key="2">
    <source>
        <dbReference type="SAM" id="SignalP"/>
    </source>
</evidence>
<keyword evidence="2" id="KW-0732">Signal</keyword>
<dbReference type="Proteomes" id="UP001295423">
    <property type="component" value="Unassembled WGS sequence"/>
</dbReference>
<reference evidence="3" key="1">
    <citation type="submission" date="2023-08" db="EMBL/GenBank/DDBJ databases">
        <authorList>
            <person name="Audoor S."/>
            <person name="Bilcke G."/>
        </authorList>
    </citation>
    <scope>NUCLEOTIDE SEQUENCE</scope>
</reference>
<feature type="chain" id="PRO_5041904799" description="Photosystem I reaction center subunit VIII" evidence="2">
    <location>
        <begin position="24"/>
        <end position="111"/>
    </location>
</feature>
<dbReference type="AlphaFoldDB" id="A0AAD2G495"/>
<keyword evidence="1" id="KW-1133">Transmembrane helix</keyword>
<gene>
    <name evidence="3" type="ORF">CYCCA115_LOCUS19319</name>
</gene>
<keyword evidence="1" id="KW-0472">Membrane</keyword>
<comment type="caution">
    <text evidence="3">The sequence shown here is derived from an EMBL/GenBank/DDBJ whole genome shotgun (WGS) entry which is preliminary data.</text>
</comment>
<evidence type="ECO:0000313" key="3">
    <source>
        <dbReference type="EMBL" id="CAJ1961683.1"/>
    </source>
</evidence>
<accession>A0AAD2G495</accession>
<proteinExistence type="predicted"/>
<dbReference type="EMBL" id="CAKOGP040002091">
    <property type="protein sequence ID" value="CAJ1961683.1"/>
    <property type="molecule type" value="Genomic_DNA"/>
</dbReference>
<evidence type="ECO:0000256" key="1">
    <source>
        <dbReference type="SAM" id="Phobius"/>
    </source>
</evidence>
<organism evidence="3 4">
    <name type="scientific">Cylindrotheca closterium</name>
    <dbReference type="NCBI Taxonomy" id="2856"/>
    <lineage>
        <taxon>Eukaryota</taxon>
        <taxon>Sar</taxon>
        <taxon>Stramenopiles</taxon>
        <taxon>Ochrophyta</taxon>
        <taxon>Bacillariophyta</taxon>
        <taxon>Bacillariophyceae</taxon>
        <taxon>Bacillariophycidae</taxon>
        <taxon>Bacillariales</taxon>
        <taxon>Bacillariaceae</taxon>
        <taxon>Cylindrotheca</taxon>
    </lineage>
</organism>
<name>A0AAD2G495_9STRA</name>
<feature type="signal peptide" evidence="2">
    <location>
        <begin position="1"/>
        <end position="23"/>
    </location>
</feature>
<evidence type="ECO:0000313" key="4">
    <source>
        <dbReference type="Proteomes" id="UP001295423"/>
    </source>
</evidence>
<protein>
    <recommendedName>
        <fullName evidence="5">Photosystem I reaction center subunit VIII</fullName>
    </recommendedName>
</protein>
<keyword evidence="4" id="KW-1185">Reference proteome</keyword>